<protein>
    <submittedName>
        <fullName evidence="2">VWA domain-containing protein</fullName>
    </submittedName>
</protein>
<sequence>MNRPQIELIPSREAVCTDQDITLDVLIKITPPLPDVPSDRTPLNLGLVIDRSGSMGGYKIDYARQAACFAVEELLPTDRVSITLFDNQIDTLIPSTLVNHKASILSQIKRIHARGSTALHQGWLNGGVQVSQHLDPQCLNRVLLLSDGLANVGETNPDRISQDVHGLQQKGISTTTLGLGEDYDEDLLLAMAQSGDGNFYHIQSPEELPNIFEVELQGLMATVGRVVSLGIEPQGEGKVLRVLNNLERTPKDRLKLANLVMGKPILVVVRLQIPAQASGQGADNLCQFRLAWNSPDTPDRQELRATLSLEAINHHLWEQLPENKEVAVQVALFMAAQAREEAIAQADRGNYYAVAQIIDDELTDLEALGDIAVAT</sequence>
<dbReference type="PROSITE" id="PS50234">
    <property type="entry name" value="VWFA"/>
    <property type="match status" value="1"/>
</dbReference>
<dbReference type="SMART" id="SM00327">
    <property type="entry name" value="VWA"/>
    <property type="match status" value="1"/>
</dbReference>
<gene>
    <name evidence="2" type="ORF">L3556_01625</name>
</gene>
<dbReference type="InterPro" id="IPR002035">
    <property type="entry name" value="VWF_A"/>
</dbReference>
<keyword evidence="3" id="KW-1185">Reference proteome</keyword>
<dbReference type="PANTHER" id="PTHR10579">
    <property type="entry name" value="CALCIUM-ACTIVATED CHLORIDE CHANNEL REGULATOR"/>
    <property type="match status" value="1"/>
</dbReference>
<accession>A0ABT6EUX2</accession>
<dbReference type="Gene3D" id="3.40.50.410">
    <property type="entry name" value="von Willebrand factor, type A domain"/>
    <property type="match status" value="1"/>
</dbReference>
<feature type="domain" description="VWFA" evidence="1">
    <location>
        <begin position="44"/>
        <end position="216"/>
    </location>
</feature>
<evidence type="ECO:0000259" key="1">
    <source>
        <dbReference type="PROSITE" id="PS50234"/>
    </source>
</evidence>
<organism evidence="2 3">
    <name type="scientific">Candidatus Synechococcus calcipolaris G9</name>
    <dbReference type="NCBI Taxonomy" id="1497997"/>
    <lineage>
        <taxon>Bacteria</taxon>
        <taxon>Bacillati</taxon>
        <taxon>Cyanobacteriota</taxon>
        <taxon>Cyanophyceae</taxon>
        <taxon>Synechococcales</taxon>
        <taxon>Synechococcaceae</taxon>
        <taxon>Synechococcus</taxon>
    </lineage>
</organism>
<evidence type="ECO:0000313" key="3">
    <source>
        <dbReference type="Proteomes" id="UP001154265"/>
    </source>
</evidence>
<dbReference type="Proteomes" id="UP001154265">
    <property type="component" value="Unassembled WGS sequence"/>
</dbReference>
<dbReference type="EMBL" id="JAKKUT010000001">
    <property type="protein sequence ID" value="MDG2989638.1"/>
    <property type="molecule type" value="Genomic_DNA"/>
</dbReference>
<dbReference type="RefSeq" id="WP_277865555.1">
    <property type="nucleotide sequence ID" value="NZ_JAKKUT010000001.1"/>
</dbReference>
<comment type="caution">
    <text evidence="2">The sequence shown here is derived from an EMBL/GenBank/DDBJ whole genome shotgun (WGS) entry which is preliminary data.</text>
</comment>
<proteinExistence type="predicted"/>
<evidence type="ECO:0000313" key="2">
    <source>
        <dbReference type="EMBL" id="MDG2989638.1"/>
    </source>
</evidence>
<dbReference type="InterPro" id="IPR036465">
    <property type="entry name" value="vWFA_dom_sf"/>
</dbReference>
<dbReference type="SUPFAM" id="SSF53300">
    <property type="entry name" value="vWA-like"/>
    <property type="match status" value="1"/>
</dbReference>
<name>A0ABT6EUX2_9SYNE</name>
<reference evidence="2" key="2">
    <citation type="submission" date="2022-01" db="EMBL/GenBank/DDBJ databases">
        <authorList>
            <person name="Zivanovic Y."/>
            <person name="Moreira D."/>
            <person name="Lopez-Garcia P."/>
        </authorList>
    </citation>
    <scope>NUCLEOTIDE SEQUENCE</scope>
    <source>
        <strain evidence="2">G9</strain>
    </source>
</reference>
<dbReference type="PANTHER" id="PTHR10579:SF43">
    <property type="entry name" value="ZINC FINGER (C3HC4-TYPE RING FINGER) FAMILY PROTEIN"/>
    <property type="match status" value="1"/>
</dbReference>
<reference evidence="2" key="1">
    <citation type="journal article" date="2022" name="Genome Biol. Evol.">
        <title>A New Gene Family Diagnostic for Intracellular Biomineralization of Amorphous Ca Carbonates by Cyanobacteria.</title>
        <authorList>
            <person name="Benzerara K."/>
            <person name="Duprat E."/>
            <person name="Bitard-Feildel T."/>
            <person name="Caumes G."/>
            <person name="Cassier-Chauvat C."/>
            <person name="Chauvat F."/>
            <person name="Dezi M."/>
            <person name="Diop S.I."/>
            <person name="Gaschignard G."/>
            <person name="Gorgen S."/>
            <person name="Gugger M."/>
            <person name="Lopez-Garcia P."/>
            <person name="Millet M."/>
            <person name="Skouri-Panet F."/>
            <person name="Moreira D."/>
            <person name="Callebaut I."/>
        </authorList>
    </citation>
    <scope>NUCLEOTIDE SEQUENCE</scope>
    <source>
        <strain evidence="2">G9</strain>
    </source>
</reference>
<dbReference type="Pfam" id="PF00092">
    <property type="entry name" value="VWA"/>
    <property type="match status" value="1"/>
</dbReference>
<dbReference type="InterPro" id="IPR051266">
    <property type="entry name" value="CLCR"/>
</dbReference>